<comment type="caution">
    <text evidence="1">The sequence shown here is derived from an EMBL/GenBank/DDBJ whole genome shotgun (WGS) entry which is preliminary data.</text>
</comment>
<feature type="non-terminal residue" evidence="1">
    <location>
        <position position="1"/>
    </location>
</feature>
<evidence type="ECO:0000313" key="2">
    <source>
        <dbReference type="Proteomes" id="UP001311232"/>
    </source>
</evidence>
<reference evidence="1 2" key="1">
    <citation type="submission" date="2021-06" db="EMBL/GenBank/DDBJ databases">
        <authorList>
            <person name="Palmer J.M."/>
        </authorList>
    </citation>
    <scope>NUCLEOTIDE SEQUENCE [LARGE SCALE GENOMIC DNA]</scope>
    <source>
        <strain evidence="1 2">MEX-2019</strain>
        <tissue evidence="1">Muscle</tissue>
    </source>
</reference>
<organism evidence="1 2">
    <name type="scientific">Crenichthys baileyi</name>
    <name type="common">White River springfish</name>
    <dbReference type="NCBI Taxonomy" id="28760"/>
    <lineage>
        <taxon>Eukaryota</taxon>
        <taxon>Metazoa</taxon>
        <taxon>Chordata</taxon>
        <taxon>Craniata</taxon>
        <taxon>Vertebrata</taxon>
        <taxon>Euteleostomi</taxon>
        <taxon>Actinopterygii</taxon>
        <taxon>Neopterygii</taxon>
        <taxon>Teleostei</taxon>
        <taxon>Neoteleostei</taxon>
        <taxon>Acanthomorphata</taxon>
        <taxon>Ovalentaria</taxon>
        <taxon>Atherinomorphae</taxon>
        <taxon>Cyprinodontiformes</taxon>
        <taxon>Goodeidae</taxon>
        <taxon>Crenichthys</taxon>
    </lineage>
</organism>
<accession>A0AAV9S0R4</accession>
<protein>
    <submittedName>
        <fullName evidence="1">Uncharacterized protein</fullName>
    </submittedName>
</protein>
<keyword evidence="2" id="KW-1185">Reference proteome</keyword>
<dbReference type="AlphaFoldDB" id="A0AAV9S0R4"/>
<dbReference type="EMBL" id="JAHHUM010001074">
    <property type="protein sequence ID" value="KAK5614861.1"/>
    <property type="molecule type" value="Genomic_DNA"/>
</dbReference>
<evidence type="ECO:0000313" key="1">
    <source>
        <dbReference type="EMBL" id="KAK5614861.1"/>
    </source>
</evidence>
<gene>
    <name evidence="1" type="ORF">CRENBAI_010916</name>
</gene>
<sequence>ALAVTTALVNIKTTINTMTPSIAAILTTITATMMSTMDIMAAIMGHHHCTMGPQDIMAVIITPPMTARGRTSTTGQACHLFPQNRLERHYRH</sequence>
<name>A0AAV9S0R4_9TELE</name>
<dbReference type="Proteomes" id="UP001311232">
    <property type="component" value="Unassembled WGS sequence"/>
</dbReference>
<proteinExistence type="predicted"/>